<dbReference type="Gene3D" id="3.40.50.1110">
    <property type="entry name" value="SGNH hydrolase"/>
    <property type="match status" value="1"/>
</dbReference>
<dbReference type="InterPro" id="IPR036514">
    <property type="entry name" value="SGNH_hydro_sf"/>
</dbReference>
<evidence type="ECO:0000259" key="1">
    <source>
        <dbReference type="Pfam" id="PF10651"/>
    </source>
</evidence>
<proteinExistence type="predicted"/>
<reference evidence="2 3" key="1">
    <citation type="submission" date="2020-02" db="EMBL/GenBank/DDBJ databases">
        <title>Characterization of vanA genotype vancomycin-resistant Enterococcus saigonensis VE80.</title>
        <authorList>
            <person name="Harada T."/>
            <person name="Motooka D."/>
            <person name="Nakamura S."/>
            <person name="Yamamoto Y."/>
            <person name="Kawahara R."/>
            <person name="Kawatsu K."/>
        </authorList>
    </citation>
    <scope>NUCLEOTIDE SEQUENCE [LARGE SCALE GENOMIC DNA]</scope>
    <source>
        <strain evidence="2 3">VE80</strain>
    </source>
</reference>
<dbReference type="AlphaFoldDB" id="A0A679IAI4"/>
<sequence>MNEDNKIFKTNEFSIEISPVGKAIQSKDIQYFSYDENSGLQLIHILMDGKPLDLPNGTEIRLSAVKLNNQNQKLIYTPEIVDPLKGIVSFVIPREFLGYQGQIRCGLYINFLNNQTMHVGYFYINMGVSDIDTNLTEFTEDFWQGWSEFEAGSTAKMQELERRIDEQTEIFNNADVYNKAEIEDKLEPFALRTDIDTLETKKADKTDVNQLATDKVDKTALAQTNANMATNLATKVDKGGNEQITMPMLSQEVKVAMTGGSVAVVGPSGVNTTNVANGAITSPKLSNSFNYRTFLASGALLDVLDVNGFYLYSATSISDSPFSSGAGILENIKTDDYIIQNVTEFATGIKYFRTVRQSVSRVTEWVSSEIKNSSISRSKLSSDFDSKGNFQDVDLNSLIDSGTYLLIGNTSNGPVGFNGSLLLTVQKNGQWIHQTLSLLQNPSQKAYRYHFDTGNLWGEWEIASNKPLSGKVVVNFGDSLFGNTQGASSVSNVISNVTGAVVYNCGFGGCRMAGGQEIEAWQSFSMFRLADEIIKENDDPTKWNLQDAAVNNEKWNNKPTYFDNTLSVLKGIDFNLVDFITIAYGTNDYTGGNLIDDESNPLNTDTFSGALRYSLEKIMAKYKQLKILICTPTYRLWFNPDGSVESDSDTKDYAGTGSLTGYVEKTKDIAKEYKVLCIDNYYELGINRFNALNFFTVQDGTHHNSVGRKVLGEKIGANLLSFFS</sequence>
<dbReference type="EMBL" id="AP022822">
    <property type="protein sequence ID" value="BCA86638.1"/>
    <property type="molecule type" value="Genomic_DNA"/>
</dbReference>
<name>A0A679IAI4_9ENTE</name>
<accession>A0A679IAI4</accession>
<dbReference type="InterPro" id="IPR018913">
    <property type="entry name" value="BppU_N"/>
</dbReference>
<dbReference type="Pfam" id="PF10651">
    <property type="entry name" value="BppU_N"/>
    <property type="match status" value="1"/>
</dbReference>
<gene>
    <name evidence="2" type="ORF">EsVE80_21610</name>
</gene>
<evidence type="ECO:0000313" key="2">
    <source>
        <dbReference type="EMBL" id="BCA86638.1"/>
    </source>
</evidence>
<organism evidence="2 3">
    <name type="scientific">Enterococcus saigonensis</name>
    <dbReference type="NCBI Taxonomy" id="1805431"/>
    <lineage>
        <taxon>Bacteria</taxon>
        <taxon>Bacillati</taxon>
        <taxon>Bacillota</taxon>
        <taxon>Bacilli</taxon>
        <taxon>Lactobacillales</taxon>
        <taxon>Enterococcaceae</taxon>
        <taxon>Enterococcus</taxon>
    </lineage>
</organism>
<protein>
    <recommendedName>
        <fullName evidence="1">BppU N-terminal domain-containing protein</fullName>
    </recommendedName>
</protein>
<dbReference type="CDD" id="cd19958">
    <property type="entry name" value="pyocin_knob"/>
    <property type="match status" value="1"/>
</dbReference>
<evidence type="ECO:0000313" key="3">
    <source>
        <dbReference type="Proteomes" id="UP000502998"/>
    </source>
</evidence>
<dbReference type="KEGG" id="esg:EsVE80_21610"/>
<keyword evidence="3" id="KW-1185">Reference proteome</keyword>
<dbReference type="RefSeq" id="WP_173103760.1">
    <property type="nucleotide sequence ID" value="NZ_AP022822.1"/>
</dbReference>
<dbReference type="SUPFAM" id="SSF52266">
    <property type="entry name" value="SGNH hydrolase"/>
    <property type="match status" value="1"/>
</dbReference>
<dbReference type="Proteomes" id="UP000502998">
    <property type="component" value="Chromosome"/>
</dbReference>
<dbReference type="Gene3D" id="2.60.40.3350">
    <property type="match status" value="1"/>
</dbReference>
<feature type="domain" description="BppU N-terminal" evidence="1">
    <location>
        <begin position="21"/>
        <end position="138"/>
    </location>
</feature>